<gene>
    <name evidence="2" type="ORF">VIN01S_03980</name>
</gene>
<keyword evidence="1" id="KW-0472">Membrane</keyword>
<dbReference type="Proteomes" id="UP000318717">
    <property type="component" value="Unassembled WGS sequence"/>
</dbReference>
<accession>A0A4Y3HTG5</accession>
<feature type="transmembrane region" description="Helical" evidence="1">
    <location>
        <begin position="6"/>
        <end position="27"/>
    </location>
</feature>
<keyword evidence="3" id="KW-1185">Reference proteome</keyword>
<keyword evidence="1" id="KW-0812">Transmembrane</keyword>
<dbReference type="OrthoDB" id="6264552at2"/>
<protein>
    <recommendedName>
        <fullName evidence="4">Pilus biosynthesis protein TadE</fullName>
    </recommendedName>
</protein>
<evidence type="ECO:0008006" key="4">
    <source>
        <dbReference type="Google" id="ProtNLM"/>
    </source>
</evidence>
<keyword evidence="1" id="KW-1133">Transmembrane helix</keyword>
<reference evidence="2 3" key="1">
    <citation type="submission" date="2019-06" db="EMBL/GenBank/DDBJ databases">
        <title>Whole genome shotgun sequence of Vibrio inusitatus NBRC 102082.</title>
        <authorList>
            <person name="Hosoyama A."/>
            <person name="Uohara A."/>
            <person name="Ohji S."/>
            <person name="Ichikawa N."/>
        </authorList>
    </citation>
    <scope>NUCLEOTIDE SEQUENCE [LARGE SCALE GENOMIC DNA]</scope>
    <source>
        <strain evidence="2 3">NBRC 102082</strain>
    </source>
</reference>
<comment type="caution">
    <text evidence="2">The sequence shown here is derived from an EMBL/GenBank/DDBJ whole genome shotgun (WGS) entry which is preliminary data.</text>
</comment>
<name>A0A4Y3HTG5_9VIBR</name>
<organism evidence="2 3">
    <name type="scientific">Vibrio inusitatus NBRC 102082</name>
    <dbReference type="NCBI Taxonomy" id="1219070"/>
    <lineage>
        <taxon>Bacteria</taxon>
        <taxon>Pseudomonadati</taxon>
        <taxon>Pseudomonadota</taxon>
        <taxon>Gammaproteobacteria</taxon>
        <taxon>Vibrionales</taxon>
        <taxon>Vibrionaceae</taxon>
        <taxon>Vibrio</taxon>
    </lineage>
</organism>
<evidence type="ECO:0000313" key="2">
    <source>
        <dbReference type="EMBL" id="GEA49594.1"/>
    </source>
</evidence>
<evidence type="ECO:0000256" key="1">
    <source>
        <dbReference type="SAM" id="Phobius"/>
    </source>
</evidence>
<sequence>MNRQRGVISIEFGLGGFALFLTLFAVFEMGRFSYSVNMTDTTLSESTRKVRIYEGEKLETAYADRLQDIFERDDYFWNQVGLVSTDKFNFDIEPYASLTDVANGTISEGCERCPIVVYQLTYDYSPVVFEDLLPSAVITRRILTVQEHEGWEDDEA</sequence>
<dbReference type="EMBL" id="BJLF01000001">
    <property type="protein sequence ID" value="GEA49594.1"/>
    <property type="molecule type" value="Genomic_DNA"/>
</dbReference>
<dbReference type="RefSeq" id="WP_141343939.1">
    <property type="nucleotide sequence ID" value="NZ_BJLF01000001.1"/>
</dbReference>
<evidence type="ECO:0000313" key="3">
    <source>
        <dbReference type="Proteomes" id="UP000318717"/>
    </source>
</evidence>
<dbReference type="AlphaFoldDB" id="A0A4Y3HTG5"/>
<proteinExistence type="predicted"/>